<feature type="chain" id="PRO_5044962656" evidence="2">
    <location>
        <begin position="22"/>
        <end position="472"/>
    </location>
</feature>
<dbReference type="Gene3D" id="1.20.1600.10">
    <property type="entry name" value="Outer membrane efflux proteins (OEP)"/>
    <property type="match status" value="1"/>
</dbReference>
<evidence type="ECO:0000256" key="1">
    <source>
        <dbReference type="ARBA" id="ARBA00007613"/>
    </source>
</evidence>
<dbReference type="SUPFAM" id="SSF56954">
    <property type="entry name" value="Outer membrane efflux proteins (OEP)"/>
    <property type="match status" value="1"/>
</dbReference>
<feature type="signal peptide" evidence="2">
    <location>
        <begin position="1"/>
        <end position="21"/>
    </location>
</feature>
<comment type="caution">
    <text evidence="3">The sequence shown here is derived from an EMBL/GenBank/DDBJ whole genome shotgun (WGS) entry which is preliminary data.</text>
</comment>
<keyword evidence="2" id="KW-1134">Transmembrane beta strand</keyword>
<dbReference type="InterPro" id="IPR010131">
    <property type="entry name" value="MdtP/NodT-like"/>
</dbReference>
<protein>
    <submittedName>
        <fullName evidence="3">TolC family protein</fullName>
    </submittedName>
</protein>
<keyword evidence="2" id="KW-0564">Palmitate</keyword>
<dbReference type="RefSeq" id="WP_194119576.1">
    <property type="nucleotide sequence ID" value="NZ_JACYGY010000001.1"/>
</dbReference>
<dbReference type="Pfam" id="PF02321">
    <property type="entry name" value="OEP"/>
    <property type="match status" value="2"/>
</dbReference>
<keyword evidence="2" id="KW-0472">Membrane</keyword>
<accession>A0ABR9W815</accession>
<comment type="subcellular location">
    <subcellularLocation>
        <location evidence="2">Cell membrane</location>
        <topology evidence="2">Lipid-anchor</topology>
    </subcellularLocation>
</comment>
<dbReference type="PANTHER" id="PTHR30203:SF33">
    <property type="entry name" value="BLR4455 PROTEIN"/>
    <property type="match status" value="1"/>
</dbReference>
<dbReference type="NCBIfam" id="TIGR01845">
    <property type="entry name" value="outer_NodT"/>
    <property type="match status" value="1"/>
</dbReference>
<reference evidence="4" key="1">
    <citation type="submission" date="2023-07" db="EMBL/GenBank/DDBJ databases">
        <title>Dyadobacter sp. nov 'subterranea' isolated from contaminted grondwater.</title>
        <authorList>
            <person name="Szabo I."/>
            <person name="Al-Omari J."/>
            <person name="Szerdahelyi S.G."/>
            <person name="Rado J."/>
        </authorList>
    </citation>
    <scope>NUCLEOTIDE SEQUENCE [LARGE SCALE GENOMIC DNA]</scope>
    <source>
        <strain evidence="4">UP-52</strain>
    </source>
</reference>
<dbReference type="PROSITE" id="PS51257">
    <property type="entry name" value="PROKAR_LIPOPROTEIN"/>
    <property type="match status" value="1"/>
</dbReference>
<dbReference type="Proteomes" id="UP000634134">
    <property type="component" value="Unassembled WGS sequence"/>
</dbReference>
<evidence type="ECO:0000256" key="2">
    <source>
        <dbReference type="RuleBase" id="RU362097"/>
    </source>
</evidence>
<evidence type="ECO:0000313" key="3">
    <source>
        <dbReference type="EMBL" id="MBE9461304.1"/>
    </source>
</evidence>
<dbReference type="Gene3D" id="2.20.200.10">
    <property type="entry name" value="Outer membrane efflux proteins (OEP)"/>
    <property type="match status" value="1"/>
</dbReference>
<keyword evidence="4" id="KW-1185">Reference proteome</keyword>
<name>A0ABR9W815_9BACT</name>
<keyword evidence="2" id="KW-0449">Lipoprotein</keyword>
<evidence type="ECO:0000313" key="4">
    <source>
        <dbReference type="Proteomes" id="UP000634134"/>
    </source>
</evidence>
<proteinExistence type="inferred from homology"/>
<keyword evidence="2" id="KW-0732">Signal</keyword>
<comment type="similarity">
    <text evidence="1 2">Belongs to the outer membrane factor (OMF) (TC 1.B.17) family.</text>
</comment>
<gene>
    <name evidence="3" type="ORF">IEE83_05350</name>
</gene>
<dbReference type="PANTHER" id="PTHR30203">
    <property type="entry name" value="OUTER MEMBRANE CATION EFFLUX PROTEIN"/>
    <property type="match status" value="1"/>
</dbReference>
<keyword evidence="2" id="KW-0812">Transmembrane</keyword>
<dbReference type="InterPro" id="IPR003423">
    <property type="entry name" value="OMP_efflux"/>
</dbReference>
<sequence length="472" mass="52392">MKNQKKIKLALTLLGLQLFLACKISKDLSIESASLPTTFRDNTTEDSISVAQMPWQSFFHYADLNTLISEALAHNNDMQMAIKNIESSALALRQAKLGNIPNLSFQINGLTNRPSDNSLNGLTLDKFLQTKHIEDYTLGPVLSWEADLWGKIKNQKALALASYLQTQEAKKAVQTRIVSDISKGFYNLLMLDAQLAIAKRNVQLTDSTLIIMKLQFNSGQITSLAIEQAQAQKLSAEKLIPKFEQDISIQENAISVLSGRSPSLIIRTLNLETINIPDSLSVGIPSELLTRRPDIKISELALSSANANSAIAKAAMYPSFILTAQGGLDAFKASNWFNIPGSLFVTALGSMTQPMFQQRKFRTQYEISLVKRQQSLIQFQQSFLIAVGEVSNALVKMDKLKQQQRFIFDRTEALRQAIQNSKMLFGNGIANYLEVITAQSNVLQSELELAAIKKDRLDANVDLYRSVGGGWN</sequence>
<dbReference type="EMBL" id="JACYGY010000001">
    <property type="protein sequence ID" value="MBE9461304.1"/>
    <property type="molecule type" value="Genomic_DNA"/>
</dbReference>
<organism evidence="3 4">
    <name type="scientific">Dyadobacter subterraneus</name>
    <dbReference type="NCBI Taxonomy" id="2773304"/>
    <lineage>
        <taxon>Bacteria</taxon>
        <taxon>Pseudomonadati</taxon>
        <taxon>Bacteroidota</taxon>
        <taxon>Cytophagia</taxon>
        <taxon>Cytophagales</taxon>
        <taxon>Spirosomataceae</taxon>
        <taxon>Dyadobacter</taxon>
    </lineage>
</organism>